<dbReference type="Gene3D" id="3.10.450.50">
    <property type="match status" value="1"/>
</dbReference>
<dbReference type="SUPFAM" id="SSF54427">
    <property type="entry name" value="NTF2-like"/>
    <property type="match status" value="1"/>
</dbReference>
<organism evidence="2 3">
    <name type="scientific">Maridesulfovibrio hydrothermalis AM13 = DSM 14728</name>
    <dbReference type="NCBI Taxonomy" id="1121451"/>
    <lineage>
        <taxon>Bacteria</taxon>
        <taxon>Pseudomonadati</taxon>
        <taxon>Thermodesulfobacteriota</taxon>
        <taxon>Desulfovibrionia</taxon>
        <taxon>Desulfovibrionales</taxon>
        <taxon>Desulfovibrionaceae</taxon>
        <taxon>Maridesulfovibrio</taxon>
    </lineage>
</organism>
<proteinExistence type="predicted"/>
<dbReference type="STRING" id="1121451.DESAM_22619"/>
<protein>
    <recommendedName>
        <fullName evidence="4">DUF4440 domain-containing protein</fullName>
    </recommendedName>
</protein>
<gene>
    <name evidence="2" type="ORF">DESAM_22619</name>
</gene>
<feature type="chain" id="PRO_5003947310" description="DUF4440 domain-containing protein" evidence="1">
    <location>
        <begin position="19"/>
        <end position="158"/>
    </location>
</feature>
<keyword evidence="3" id="KW-1185">Reference proteome</keyword>
<accession>L0RH31</accession>
<dbReference type="Proteomes" id="UP000010808">
    <property type="component" value="Chromosome"/>
</dbReference>
<evidence type="ECO:0000313" key="3">
    <source>
        <dbReference type="Proteomes" id="UP000010808"/>
    </source>
</evidence>
<reference evidence="2 3" key="1">
    <citation type="submission" date="2012-10" db="EMBL/GenBank/DDBJ databases">
        <authorList>
            <person name="Genoscope - CEA"/>
        </authorList>
    </citation>
    <scope>NUCLEOTIDE SEQUENCE [LARGE SCALE GENOMIC DNA]</scope>
    <source>
        <strain evidence="3">AM13 / DSM 14728</strain>
    </source>
</reference>
<dbReference type="EMBL" id="FO203522">
    <property type="protein sequence ID" value="CCO24886.1"/>
    <property type="molecule type" value="Genomic_DNA"/>
</dbReference>
<dbReference type="OrthoDB" id="5455882at2"/>
<name>L0RH31_9BACT</name>
<dbReference type="RefSeq" id="WP_015337484.1">
    <property type="nucleotide sequence ID" value="NC_020055.1"/>
</dbReference>
<dbReference type="PATRIC" id="fig|1121451.3.peg.2829"/>
<dbReference type="AlphaFoldDB" id="L0RH31"/>
<evidence type="ECO:0000256" key="1">
    <source>
        <dbReference type="SAM" id="SignalP"/>
    </source>
</evidence>
<evidence type="ECO:0000313" key="2">
    <source>
        <dbReference type="EMBL" id="CCO24886.1"/>
    </source>
</evidence>
<dbReference type="eggNOG" id="ENOG5031AUH">
    <property type="taxonomic scope" value="Bacteria"/>
</dbReference>
<keyword evidence="1" id="KW-0732">Signal</keyword>
<dbReference type="KEGG" id="dhy:DESAM_22619"/>
<dbReference type="HOGENOM" id="CLU_1774356_0_0_7"/>
<sequence>MKKILLPTLTILTLLVSAATVSASGLEHDSDQGTRDLIKDLLYEYKDAYNLRDFDAIRSLYTKDAIIVSFPCQSKEEVLISEFSDNIPRCASLWVEGGFKVRLFKITSFKKTGDKVFIRVLWDYRDNEERGKFTPSFEFTLVDGKWKISKETYGRKVE</sequence>
<feature type="signal peptide" evidence="1">
    <location>
        <begin position="1"/>
        <end position="18"/>
    </location>
</feature>
<dbReference type="InterPro" id="IPR032710">
    <property type="entry name" value="NTF2-like_dom_sf"/>
</dbReference>
<evidence type="ECO:0008006" key="4">
    <source>
        <dbReference type="Google" id="ProtNLM"/>
    </source>
</evidence>